<keyword evidence="3" id="KW-1185">Reference proteome</keyword>
<keyword evidence="1" id="KW-0472">Membrane</keyword>
<dbReference type="InterPro" id="IPR036737">
    <property type="entry name" value="OmpA-like_sf"/>
</dbReference>
<dbReference type="Proteomes" id="UP001496674">
    <property type="component" value="Chromosome"/>
</dbReference>
<evidence type="ECO:0000313" key="2">
    <source>
        <dbReference type="EMBL" id="BEG97969.1"/>
    </source>
</evidence>
<organism evidence="2 3">
    <name type="scientific">Bacteroides sedimenti</name>
    <dbReference type="NCBI Taxonomy" id="2136147"/>
    <lineage>
        <taxon>Bacteria</taxon>
        <taxon>Pseudomonadati</taxon>
        <taxon>Bacteroidota</taxon>
        <taxon>Bacteroidia</taxon>
        <taxon>Bacteroidales</taxon>
        <taxon>Bacteroidaceae</taxon>
        <taxon>Bacteroides</taxon>
    </lineage>
</organism>
<feature type="transmembrane region" description="Helical" evidence="1">
    <location>
        <begin position="6"/>
        <end position="28"/>
    </location>
</feature>
<evidence type="ECO:0008006" key="4">
    <source>
        <dbReference type="Google" id="ProtNLM"/>
    </source>
</evidence>
<sequence>MKTKDLFWPGFVGLLTCMFVVMLVMFCLSFKVYSGKTATIVNQNSRLMAVEKEYLRGKRINGAVEALRKDTIFDYLPSGNRFIIRPLKSKELFERNEATLKTEYLKELVNAGHALQNFLQRQHSKYVEIPFLLIIEGNVDENYDNSLTKEKNAWSQLSYQRGLAVYQLWNNAGIDFQKYGVELLIAGKATGSVMSSEEKGHVFFSIRLLPKITIE</sequence>
<protein>
    <recommendedName>
        <fullName evidence="4">OmpA family protein</fullName>
    </recommendedName>
</protein>
<dbReference type="RefSeq" id="WP_353332504.1">
    <property type="nucleotide sequence ID" value="NZ_AP028055.1"/>
</dbReference>
<keyword evidence="1" id="KW-1133">Transmembrane helix</keyword>
<proteinExistence type="predicted"/>
<evidence type="ECO:0000256" key="1">
    <source>
        <dbReference type="SAM" id="Phobius"/>
    </source>
</evidence>
<reference evidence="2 3" key="1">
    <citation type="submission" date="2023-04" db="EMBL/GenBank/DDBJ databases">
        <title>Draft genome sequence of acteroides sedimenti strain YN3PY1.</title>
        <authorList>
            <person name="Yoshida N."/>
        </authorList>
    </citation>
    <scope>NUCLEOTIDE SEQUENCE [LARGE SCALE GENOMIC DNA]</scope>
    <source>
        <strain evidence="2 3">YN3PY1</strain>
    </source>
</reference>
<keyword evidence="1" id="KW-0812">Transmembrane</keyword>
<evidence type="ECO:0000313" key="3">
    <source>
        <dbReference type="Proteomes" id="UP001496674"/>
    </source>
</evidence>
<dbReference type="Gene3D" id="3.30.1330.60">
    <property type="entry name" value="OmpA-like domain"/>
    <property type="match status" value="1"/>
</dbReference>
<name>A0ABN6Z1K7_9BACE</name>
<accession>A0ABN6Z1K7</accession>
<gene>
    <name evidence="2" type="ORF">BSYN_02340</name>
</gene>
<dbReference type="EMBL" id="AP028055">
    <property type="protein sequence ID" value="BEG97969.1"/>
    <property type="molecule type" value="Genomic_DNA"/>
</dbReference>